<feature type="region of interest" description="Disordered" evidence="6">
    <location>
        <begin position="308"/>
        <end position="361"/>
    </location>
</feature>
<reference evidence="9" key="1">
    <citation type="submission" date="2021-10" db="EMBL/GenBank/DDBJ databases">
        <title>De novo Genome Assembly of Clathrus columnatus (Basidiomycota, Fungi) Using Illumina and Nanopore Sequence Data.</title>
        <authorList>
            <person name="Ogiso-Tanaka E."/>
            <person name="Itagaki H."/>
            <person name="Hosoya T."/>
            <person name="Hosaka K."/>
        </authorList>
    </citation>
    <scope>NUCLEOTIDE SEQUENCE</scope>
    <source>
        <strain evidence="9">MO-923</strain>
    </source>
</reference>
<dbReference type="PANTHER" id="PTHR15835">
    <property type="entry name" value="NUCLEAR-INTERACTING PARTNER OF ALK"/>
    <property type="match status" value="1"/>
</dbReference>
<keyword evidence="3" id="KW-0863">Zinc-finger</keyword>
<gene>
    <name evidence="9" type="ORF">Clacol_002438</name>
</gene>
<evidence type="ECO:0000259" key="7">
    <source>
        <dbReference type="Pfam" id="PF07967"/>
    </source>
</evidence>
<evidence type="ECO:0000256" key="5">
    <source>
        <dbReference type="ARBA" id="ARBA00023242"/>
    </source>
</evidence>
<evidence type="ECO:0000313" key="9">
    <source>
        <dbReference type="EMBL" id="GJJ08229.1"/>
    </source>
</evidence>
<dbReference type="InterPro" id="IPR012935">
    <property type="entry name" value="NuBaID_N"/>
</dbReference>
<dbReference type="PANTHER" id="PTHR15835:SF6">
    <property type="entry name" value="ZINC FINGER C3HC-TYPE PROTEIN 1"/>
    <property type="match status" value="1"/>
</dbReference>
<evidence type="ECO:0000256" key="6">
    <source>
        <dbReference type="SAM" id="MobiDB-lite"/>
    </source>
</evidence>
<dbReference type="InterPro" id="IPR013909">
    <property type="entry name" value="NuBaID_C"/>
</dbReference>
<dbReference type="GO" id="GO:0005634">
    <property type="term" value="C:nucleus"/>
    <property type="evidence" value="ECO:0007669"/>
    <property type="project" value="UniProtKB-SubCell"/>
</dbReference>
<dbReference type="Proteomes" id="UP001050691">
    <property type="component" value="Unassembled WGS sequence"/>
</dbReference>
<keyword evidence="5" id="KW-0539">Nucleus</keyword>
<sequence length="607" mass="66246">MYQRKADEAFDALDDALRTRDTRPSPTKRATSVSFYSSLAKHGITTKSTVKPSVSTPTLSALLTRARSKRDIIRPPLHLQPSKMPSVAPEYSPSSTEAFLERLSTFNVSTYPSKPQPIDAVAAAMAGWINEGGRNRLLCSICQVGWIVGGRDGMGKEAAETLVEKQAAHLITNHKEGCPWRTRQCDPLVYRIPLQSPQKMAKQVKERADELDSLVEGVTVRHPLSTTQLNSFVQAVTAVVSKPPAGDSDNDTEKQTNNEQAQTVKIPSATSLLTALFGWTLVPSPAPIVRKPSAVSLAHIRNQSLSRANSVIRSTPPSRDVTPAPQGPTSTPPVTPSHSHPQVPFDFASSSSPRTPLLGVRTPTTKDATLQCKMCQRRIGLWAFTAATSDSPDSPFTPNGGTGLPQRQLDLVREHRSYCPYVVKSTPLSTLPLYGITPSQQQQQQQQPYVNTVNAPFNLPRTNTSLSETASSSSSANFQKPTLLRSASIFSMGRNMSSRHHGRSQSVPPALQDLPLVEGWRAVYNTVLRYGISERATTMTNIVHSTDVVSRSRESPPQPPLQHMTGTTTAFVDEDEDDAMNGVNKIVEDVKRHGGKRILAYVRNLLG</sequence>
<accession>A0AAV5A670</accession>
<proteinExistence type="predicted"/>
<evidence type="ECO:0000256" key="4">
    <source>
        <dbReference type="ARBA" id="ARBA00022833"/>
    </source>
</evidence>
<evidence type="ECO:0000256" key="1">
    <source>
        <dbReference type="ARBA" id="ARBA00004123"/>
    </source>
</evidence>
<evidence type="ECO:0000256" key="2">
    <source>
        <dbReference type="ARBA" id="ARBA00022723"/>
    </source>
</evidence>
<keyword evidence="2" id="KW-0479">Metal-binding</keyword>
<keyword evidence="4" id="KW-0862">Zinc</keyword>
<evidence type="ECO:0000313" key="10">
    <source>
        <dbReference type="Proteomes" id="UP001050691"/>
    </source>
</evidence>
<dbReference type="EMBL" id="BPWL01000003">
    <property type="protein sequence ID" value="GJJ08229.1"/>
    <property type="molecule type" value="Genomic_DNA"/>
</dbReference>
<evidence type="ECO:0008006" key="11">
    <source>
        <dbReference type="Google" id="ProtNLM"/>
    </source>
</evidence>
<feature type="domain" description="C3HC-type" evidence="7">
    <location>
        <begin position="93"/>
        <end position="212"/>
    </location>
</feature>
<dbReference type="GO" id="GO:0008270">
    <property type="term" value="F:zinc ion binding"/>
    <property type="evidence" value="ECO:0007669"/>
    <property type="project" value="UniProtKB-KW"/>
</dbReference>
<organism evidence="9 10">
    <name type="scientific">Clathrus columnatus</name>
    <dbReference type="NCBI Taxonomy" id="1419009"/>
    <lineage>
        <taxon>Eukaryota</taxon>
        <taxon>Fungi</taxon>
        <taxon>Dikarya</taxon>
        <taxon>Basidiomycota</taxon>
        <taxon>Agaricomycotina</taxon>
        <taxon>Agaricomycetes</taxon>
        <taxon>Phallomycetidae</taxon>
        <taxon>Phallales</taxon>
        <taxon>Clathraceae</taxon>
        <taxon>Clathrus</taxon>
    </lineage>
</organism>
<name>A0AAV5A670_9AGAM</name>
<protein>
    <recommendedName>
        <fullName evidence="11">Zf-C3HC-domain-containing protein</fullName>
    </recommendedName>
</protein>
<comment type="caution">
    <text evidence="9">The sequence shown here is derived from an EMBL/GenBank/DDBJ whole genome shotgun (WGS) entry which is preliminary data.</text>
</comment>
<feature type="compositionally biased region" description="Polar residues" evidence="6">
    <location>
        <begin position="308"/>
        <end position="317"/>
    </location>
</feature>
<feature type="domain" description="NuBaID C-terminal" evidence="8">
    <location>
        <begin position="363"/>
        <end position="426"/>
    </location>
</feature>
<keyword evidence="10" id="KW-1185">Reference proteome</keyword>
<dbReference type="Pfam" id="PF07967">
    <property type="entry name" value="zf-C3HC"/>
    <property type="match status" value="1"/>
</dbReference>
<evidence type="ECO:0000259" key="8">
    <source>
        <dbReference type="Pfam" id="PF08600"/>
    </source>
</evidence>
<comment type="subcellular location">
    <subcellularLocation>
        <location evidence="1">Nucleus</location>
    </subcellularLocation>
</comment>
<feature type="region of interest" description="Disordered" evidence="6">
    <location>
        <begin position="241"/>
        <end position="263"/>
    </location>
</feature>
<dbReference type="Pfam" id="PF08600">
    <property type="entry name" value="NuBaID_C"/>
    <property type="match status" value="1"/>
</dbReference>
<dbReference type="AlphaFoldDB" id="A0AAV5A670"/>
<evidence type="ECO:0000256" key="3">
    <source>
        <dbReference type="ARBA" id="ARBA00022771"/>
    </source>
</evidence>